<feature type="transmembrane region" description="Helical" evidence="6">
    <location>
        <begin position="98"/>
        <end position="124"/>
    </location>
</feature>
<evidence type="ECO:0000256" key="1">
    <source>
        <dbReference type="ARBA" id="ARBA00004651"/>
    </source>
</evidence>
<dbReference type="Pfam" id="PF07690">
    <property type="entry name" value="MFS_1"/>
    <property type="match status" value="1"/>
</dbReference>
<reference evidence="7 8" key="1">
    <citation type="submission" date="2019-07" db="EMBL/GenBank/DDBJ databases">
        <title>Genome sequence of 2 isolates from Red Sea Mangroves.</title>
        <authorList>
            <person name="Sefrji F."/>
            <person name="Michoud G."/>
            <person name="Merlino G."/>
            <person name="Daffonchio D."/>
        </authorList>
    </citation>
    <scope>NUCLEOTIDE SEQUENCE [LARGE SCALE GENOMIC DNA]</scope>
    <source>
        <strain evidence="7 8">R1DC41</strain>
    </source>
</reference>
<dbReference type="CDD" id="cd06173">
    <property type="entry name" value="MFS_MefA_like"/>
    <property type="match status" value="1"/>
</dbReference>
<feature type="transmembrane region" description="Helical" evidence="6">
    <location>
        <begin position="307"/>
        <end position="325"/>
    </location>
</feature>
<evidence type="ECO:0000313" key="7">
    <source>
        <dbReference type="EMBL" id="QPC46779.1"/>
    </source>
</evidence>
<feature type="transmembrane region" description="Helical" evidence="6">
    <location>
        <begin position="37"/>
        <end position="58"/>
    </location>
</feature>
<dbReference type="EMBL" id="CP049742">
    <property type="protein sequence ID" value="QPC46779.1"/>
    <property type="molecule type" value="Genomic_DNA"/>
</dbReference>
<dbReference type="PANTHER" id="PTHR23513">
    <property type="entry name" value="INTEGRAL MEMBRANE EFFLUX PROTEIN-RELATED"/>
    <property type="match status" value="1"/>
</dbReference>
<keyword evidence="8" id="KW-1185">Reference proteome</keyword>
<feature type="transmembrane region" description="Helical" evidence="6">
    <location>
        <begin position="346"/>
        <end position="368"/>
    </location>
</feature>
<comment type="subcellular location">
    <subcellularLocation>
        <location evidence="1">Cell membrane</location>
        <topology evidence="1">Multi-pass membrane protein</topology>
    </subcellularLocation>
</comment>
<dbReference type="RefSeq" id="WP_239674313.1">
    <property type="nucleotide sequence ID" value="NZ_CP049742.1"/>
</dbReference>
<keyword evidence="5 6" id="KW-0472">Membrane</keyword>
<dbReference type="Gene3D" id="1.20.1250.20">
    <property type="entry name" value="MFS general substrate transporter like domains"/>
    <property type="match status" value="1"/>
</dbReference>
<dbReference type="PANTHER" id="PTHR23513:SF6">
    <property type="entry name" value="MAJOR FACILITATOR SUPERFAMILY ASSOCIATED DOMAIN-CONTAINING PROTEIN"/>
    <property type="match status" value="1"/>
</dbReference>
<feature type="transmembrane region" description="Helical" evidence="6">
    <location>
        <begin position="213"/>
        <end position="236"/>
    </location>
</feature>
<keyword evidence="3 6" id="KW-0812">Transmembrane</keyword>
<organism evidence="7 8">
    <name type="scientific">Mangrovibacillus cuniculi</name>
    <dbReference type="NCBI Taxonomy" id="2593652"/>
    <lineage>
        <taxon>Bacteria</taxon>
        <taxon>Bacillati</taxon>
        <taxon>Bacillota</taxon>
        <taxon>Bacilli</taxon>
        <taxon>Bacillales</taxon>
        <taxon>Bacillaceae</taxon>
        <taxon>Mangrovibacillus</taxon>
    </lineage>
</organism>
<gene>
    <name evidence="7" type="ORF">G8O30_07280</name>
</gene>
<keyword evidence="4 6" id="KW-1133">Transmembrane helix</keyword>
<feature type="transmembrane region" description="Helical" evidence="6">
    <location>
        <begin position="283"/>
        <end position="301"/>
    </location>
</feature>
<dbReference type="InterPro" id="IPR011701">
    <property type="entry name" value="MFS"/>
</dbReference>
<evidence type="ECO:0000256" key="4">
    <source>
        <dbReference type="ARBA" id="ARBA00022989"/>
    </source>
</evidence>
<evidence type="ECO:0000256" key="3">
    <source>
        <dbReference type="ARBA" id="ARBA00022692"/>
    </source>
</evidence>
<dbReference type="GO" id="GO:0022857">
    <property type="term" value="F:transmembrane transporter activity"/>
    <property type="evidence" value="ECO:0007669"/>
    <property type="project" value="InterPro"/>
</dbReference>
<accession>A0A7S8CB82</accession>
<dbReference type="InterPro" id="IPR036259">
    <property type="entry name" value="MFS_trans_sf"/>
</dbReference>
<dbReference type="GO" id="GO:0005886">
    <property type="term" value="C:plasma membrane"/>
    <property type="evidence" value="ECO:0007669"/>
    <property type="project" value="UniProtKB-SubCell"/>
</dbReference>
<feature type="transmembrane region" description="Helical" evidence="6">
    <location>
        <begin position="164"/>
        <end position="184"/>
    </location>
</feature>
<feature type="transmembrane region" description="Helical" evidence="6">
    <location>
        <begin position="374"/>
        <end position="394"/>
    </location>
</feature>
<feature type="transmembrane region" description="Helical" evidence="6">
    <location>
        <begin position="70"/>
        <end position="92"/>
    </location>
</feature>
<dbReference type="SUPFAM" id="SSF103473">
    <property type="entry name" value="MFS general substrate transporter"/>
    <property type="match status" value="1"/>
</dbReference>
<evidence type="ECO:0000256" key="6">
    <source>
        <dbReference type="SAM" id="Phobius"/>
    </source>
</evidence>
<keyword evidence="2" id="KW-1003">Cell membrane</keyword>
<evidence type="ECO:0000256" key="2">
    <source>
        <dbReference type="ARBA" id="ARBA00022475"/>
    </source>
</evidence>
<name>A0A7S8CB82_9BACI</name>
<sequence length="420" mass="46092">MKSNLWLLLIGKFASVFASSLFTFVAGLTVLKNSESGLQFALVLLAGTLPRVLLSPIAGVYADRLDRRKVIISMESSSALLFFVAGISSIFIEFTLPVFLLISFTLTTLSTFLSVTLTSSIPLLIEKDQLQKANSLMQSIASGSSIGSPIIAGALFLIVPIPFFLISSSILFGISAILAAKLSFVKKVKKEEKTPMKEELKSGFRYLQKNRPLWVLSITAAFLNFFFIAQEVLFPIVAVKELKLSAFQFGFLESTFAVGFLLAALLHATPALKIIYPLATTRYSLFVMSILFIGPAIPLVVPMSKSFIILFFVLQFLLMGFFVMRTNMPIQLYIQTKTDPAYLGRVMGVLESLAMGIMPLGMVLFGILSDIVPIQWLFVGCTASLLVITILAALNLTDEIKEEKEENSTLVKDVSLKTAE</sequence>
<proteinExistence type="predicted"/>
<protein>
    <submittedName>
        <fullName evidence="7">MFS transporter</fullName>
    </submittedName>
</protein>
<feature type="transmembrane region" description="Helical" evidence="6">
    <location>
        <begin position="7"/>
        <end position="31"/>
    </location>
</feature>
<dbReference type="KEGG" id="mcui:G8O30_07280"/>
<feature type="transmembrane region" description="Helical" evidence="6">
    <location>
        <begin position="136"/>
        <end position="158"/>
    </location>
</feature>
<dbReference type="AlphaFoldDB" id="A0A7S8CB82"/>
<dbReference type="Proteomes" id="UP000593626">
    <property type="component" value="Chromosome"/>
</dbReference>
<evidence type="ECO:0000256" key="5">
    <source>
        <dbReference type="ARBA" id="ARBA00023136"/>
    </source>
</evidence>
<evidence type="ECO:0000313" key="8">
    <source>
        <dbReference type="Proteomes" id="UP000593626"/>
    </source>
</evidence>